<name>A0A016SX64_9BILA</name>
<dbReference type="OrthoDB" id="10001099at2759"/>
<accession>A0A016SX64</accession>
<protein>
    <submittedName>
        <fullName evidence="1">Uncharacterized protein</fullName>
    </submittedName>
</protein>
<dbReference type="EMBL" id="JARK01001497">
    <property type="protein sequence ID" value="EYB95343.1"/>
    <property type="molecule type" value="Genomic_DNA"/>
</dbReference>
<sequence length="120" mass="14233">MDFDEEFQEEFVQVKDGKIIIECYYFPFGIKKVVNICDVKSIQYARQCDSYARNWGGNGLTWWACDMKRNFRRQAEDYHNVRLDNGGFFKKAFTVKDIVAFQRALRNDLKGCYMEKLDAL</sequence>
<reference evidence="2" key="1">
    <citation type="journal article" date="2015" name="Nat. Genet.">
        <title>The genome and transcriptome of the zoonotic hookworm Ancylostoma ceylanicum identify infection-specific gene families.</title>
        <authorList>
            <person name="Schwarz E.M."/>
            <person name="Hu Y."/>
            <person name="Antoshechkin I."/>
            <person name="Miller M.M."/>
            <person name="Sternberg P.W."/>
            <person name="Aroian R.V."/>
        </authorList>
    </citation>
    <scope>NUCLEOTIDE SEQUENCE</scope>
    <source>
        <strain evidence="2">HY135</strain>
    </source>
</reference>
<evidence type="ECO:0000313" key="2">
    <source>
        <dbReference type="Proteomes" id="UP000024635"/>
    </source>
</evidence>
<gene>
    <name evidence="1" type="primary">Acey_s0161.g3381</name>
    <name evidence="1" type="ORF">Y032_0161g3381</name>
</gene>
<dbReference type="PANTHER" id="PTHR35373:SF3">
    <property type="entry name" value="ACTIVATOR OF HSP90 ATPASE HOMOLOG 1-LIKE PROTEIN"/>
    <property type="match status" value="1"/>
</dbReference>
<evidence type="ECO:0000313" key="1">
    <source>
        <dbReference type="EMBL" id="EYB95343.1"/>
    </source>
</evidence>
<comment type="caution">
    <text evidence="1">The sequence shown here is derived from an EMBL/GenBank/DDBJ whole genome shotgun (WGS) entry which is preliminary data.</text>
</comment>
<proteinExistence type="predicted"/>
<dbReference type="AlphaFoldDB" id="A0A016SX64"/>
<dbReference type="Proteomes" id="UP000024635">
    <property type="component" value="Unassembled WGS sequence"/>
</dbReference>
<dbReference type="PANTHER" id="PTHR35373">
    <property type="entry name" value="PROTEIN CBG16894"/>
    <property type="match status" value="1"/>
</dbReference>
<keyword evidence="2" id="KW-1185">Reference proteome</keyword>
<organism evidence="1 2">
    <name type="scientific">Ancylostoma ceylanicum</name>
    <dbReference type="NCBI Taxonomy" id="53326"/>
    <lineage>
        <taxon>Eukaryota</taxon>
        <taxon>Metazoa</taxon>
        <taxon>Ecdysozoa</taxon>
        <taxon>Nematoda</taxon>
        <taxon>Chromadorea</taxon>
        <taxon>Rhabditida</taxon>
        <taxon>Rhabditina</taxon>
        <taxon>Rhabditomorpha</taxon>
        <taxon>Strongyloidea</taxon>
        <taxon>Ancylostomatidae</taxon>
        <taxon>Ancylostomatinae</taxon>
        <taxon>Ancylostoma</taxon>
    </lineage>
</organism>